<organism evidence="3 4">
    <name type="scientific">Coemansia erecta</name>
    <dbReference type="NCBI Taxonomy" id="147472"/>
    <lineage>
        <taxon>Eukaryota</taxon>
        <taxon>Fungi</taxon>
        <taxon>Fungi incertae sedis</taxon>
        <taxon>Zoopagomycota</taxon>
        <taxon>Kickxellomycotina</taxon>
        <taxon>Kickxellomycetes</taxon>
        <taxon>Kickxellales</taxon>
        <taxon>Kickxellaceae</taxon>
        <taxon>Coemansia</taxon>
    </lineage>
</organism>
<name>A0A9W7XSK1_9FUNG</name>
<evidence type="ECO:0000313" key="3">
    <source>
        <dbReference type="EMBL" id="KAJ1719909.1"/>
    </source>
</evidence>
<evidence type="ECO:0000256" key="2">
    <source>
        <dbReference type="SAM" id="SignalP"/>
    </source>
</evidence>
<feature type="signal peptide" evidence="2">
    <location>
        <begin position="1"/>
        <end position="20"/>
    </location>
</feature>
<evidence type="ECO:0000313" key="4">
    <source>
        <dbReference type="Proteomes" id="UP001149813"/>
    </source>
</evidence>
<feature type="compositionally biased region" description="Polar residues" evidence="1">
    <location>
        <begin position="191"/>
        <end position="200"/>
    </location>
</feature>
<feature type="compositionally biased region" description="Basic and acidic residues" evidence="1">
    <location>
        <begin position="248"/>
        <end position="257"/>
    </location>
</feature>
<comment type="caution">
    <text evidence="3">The sequence shown here is derived from an EMBL/GenBank/DDBJ whole genome shotgun (WGS) entry which is preliminary data.</text>
</comment>
<feature type="compositionally biased region" description="Low complexity" evidence="1">
    <location>
        <begin position="131"/>
        <end position="182"/>
    </location>
</feature>
<dbReference type="InterPro" id="IPR052982">
    <property type="entry name" value="SRP1/TIP1-like"/>
</dbReference>
<feature type="compositionally biased region" description="Acidic residues" evidence="1">
    <location>
        <begin position="219"/>
        <end position="245"/>
    </location>
</feature>
<reference evidence="3" key="1">
    <citation type="submission" date="2022-07" db="EMBL/GenBank/DDBJ databases">
        <title>Phylogenomic reconstructions and comparative analyses of Kickxellomycotina fungi.</title>
        <authorList>
            <person name="Reynolds N.K."/>
            <person name="Stajich J.E."/>
            <person name="Barry K."/>
            <person name="Grigoriev I.V."/>
            <person name="Crous P."/>
            <person name="Smith M.E."/>
        </authorList>
    </citation>
    <scope>NUCLEOTIDE SEQUENCE</scope>
    <source>
        <strain evidence="3">NBRC 32514</strain>
    </source>
</reference>
<accession>A0A9W7XSK1</accession>
<keyword evidence="4" id="KW-1185">Reference proteome</keyword>
<feature type="region of interest" description="Disordered" evidence="1">
    <location>
        <begin position="127"/>
        <end position="278"/>
    </location>
</feature>
<protein>
    <recommendedName>
        <fullName evidence="5">Ser-Thr-rich glycosyl-phosphatidyl-inositol-anchored membrane family-domain-containing protein</fullName>
    </recommendedName>
</protein>
<sequence>MPSFSTYAVAAMALLSSVQAGFYTTYPVGADTVNPGQTIQITWKSDDQEPILTNVPSYTLKFMTGGNFVQTTVSTIGTFPITQTTIPFTIPQTAPGMYFLMYTASDGSGSSWSTRFSISGGTTWYPEGVATGMDPGTSSTDSGSSQNTATSTGAGSSSTRTSAEPTTESSSSHEQSTKDTSSAESSDEPSTDASSNTDGATDTSTDESTPTTEVTSATDDTEDTTTEASGDDELNTDASEEEQNTDDTTTKKSRSEEGSSTDDEPSSEEDVESSSSGAAYRYLSAAAILVASAFMI</sequence>
<dbReference type="PANTHER" id="PTHR40633">
    <property type="entry name" value="MATRIX PROTEIN, PUTATIVE (AFU_ORTHOLOGUE AFUA_8G05410)-RELATED"/>
    <property type="match status" value="1"/>
</dbReference>
<proteinExistence type="predicted"/>
<feature type="compositionally biased region" description="Acidic residues" evidence="1">
    <location>
        <begin position="259"/>
        <end position="272"/>
    </location>
</feature>
<evidence type="ECO:0008006" key="5">
    <source>
        <dbReference type="Google" id="ProtNLM"/>
    </source>
</evidence>
<dbReference type="AlphaFoldDB" id="A0A9W7XSK1"/>
<keyword evidence="2" id="KW-0732">Signal</keyword>
<feature type="compositionally biased region" description="Low complexity" evidence="1">
    <location>
        <begin position="201"/>
        <end position="218"/>
    </location>
</feature>
<dbReference type="OrthoDB" id="2432613at2759"/>
<dbReference type="PANTHER" id="PTHR40633:SF1">
    <property type="entry name" value="GPI ANCHORED SERINE-THREONINE RICH PROTEIN (AFU_ORTHOLOGUE AFUA_1G03630)"/>
    <property type="match status" value="1"/>
</dbReference>
<dbReference type="Proteomes" id="UP001149813">
    <property type="component" value="Unassembled WGS sequence"/>
</dbReference>
<dbReference type="EMBL" id="JANBOJ010000322">
    <property type="protein sequence ID" value="KAJ1719909.1"/>
    <property type="molecule type" value="Genomic_DNA"/>
</dbReference>
<gene>
    <name evidence="3" type="ORF">LPJ53_005396</name>
</gene>
<feature type="chain" id="PRO_5040920633" description="Ser-Thr-rich glycosyl-phosphatidyl-inositol-anchored membrane family-domain-containing protein" evidence="2">
    <location>
        <begin position="21"/>
        <end position="296"/>
    </location>
</feature>
<evidence type="ECO:0000256" key="1">
    <source>
        <dbReference type="SAM" id="MobiDB-lite"/>
    </source>
</evidence>